<dbReference type="InterPro" id="IPR001578">
    <property type="entry name" value="Peptidase_C12_UCH"/>
</dbReference>
<feature type="region of interest" description="Disordered" evidence="9">
    <location>
        <begin position="111"/>
        <end position="177"/>
    </location>
</feature>
<dbReference type="Gene3D" id="3.10.20.90">
    <property type="entry name" value="Phosphatidylinositol 3-kinase Catalytic Subunit, Chain A, domain 1"/>
    <property type="match status" value="1"/>
</dbReference>
<dbReference type="EMBL" id="SBHS01000010">
    <property type="protein sequence ID" value="TWU74690.1"/>
    <property type="molecule type" value="Genomic_DNA"/>
</dbReference>
<dbReference type="Pfam" id="PF18031">
    <property type="entry name" value="UCH_C"/>
    <property type="match status" value="1"/>
</dbReference>
<evidence type="ECO:0000256" key="3">
    <source>
        <dbReference type="ARBA" id="ARBA00022670"/>
    </source>
</evidence>
<dbReference type="CDD" id="cd09617">
    <property type="entry name" value="Peptidase_C12_UCH37_BAP1"/>
    <property type="match status" value="1"/>
</dbReference>
<dbReference type="GO" id="GO:0006511">
    <property type="term" value="P:ubiquitin-dependent protein catabolic process"/>
    <property type="evidence" value="ECO:0007669"/>
    <property type="project" value="UniProtKB-UniRule"/>
</dbReference>
<evidence type="ECO:0000256" key="1">
    <source>
        <dbReference type="ARBA" id="ARBA00000707"/>
    </source>
</evidence>
<dbReference type="InterPro" id="IPR036959">
    <property type="entry name" value="Peptidase_C12_UCH_sf"/>
</dbReference>
<evidence type="ECO:0000256" key="2">
    <source>
        <dbReference type="ARBA" id="ARBA00009326"/>
    </source>
</evidence>
<dbReference type="PANTHER" id="PTHR10589:SF16">
    <property type="entry name" value="UBIQUITIN CARBOXYL-TERMINAL HYDROLASE ISOZYME L5"/>
    <property type="match status" value="1"/>
</dbReference>
<accession>A0A5C6GAW2</accession>
<comment type="caution">
    <text evidence="11">The sequence shown here is derived from an EMBL/GenBank/DDBJ whole genome shotgun (WGS) entry which is preliminary data.</text>
</comment>
<dbReference type="GO" id="GO:0004843">
    <property type="term" value="F:cysteine-type deubiquitinase activity"/>
    <property type="evidence" value="ECO:0007669"/>
    <property type="project" value="UniProtKB-UniRule"/>
</dbReference>
<feature type="compositionally biased region" description="Polar residues" evidence="9">
    <location>
        <begin position="113"/>
        <end position="128"/>
    </location>
</feature>
<dbReference type="SUPFAM" id="SSF54236">
    <property type="entry name" value="Ubiquitin-like"/>
    <property type="match status" value="1"/>
</dbReference>
<dbReference type="InterPro" id="IPR041507">
    <property type="entry name" value="UCH_C"/>
</dbReference>
<dbReference type="FunFam" id="3.40.532.10:FF:000009">
    <property type="entry name" value="Ubiquitin carboxyl-terminal hydrolase"/>
    <property type="match status" value="1"/>
</dbReference>
<evidence type="ECO:0000256" key="9">
    <source>
        <dbReference type="SAM" id="MobiDB-lite"/>
    </source>
</evidence>
<dbReference type="PROSITE" id="PS52048">
    <property type="entry name" value="UCH_DOMAIN"/>
    <property type="match status" value="1"/>
</dbReference>
<comment type="similarity">
    <text evidence="2 7 8">Belongs to the peptidase C12 family.</text>
</comment>
<dbReference type="InterPro" id="IPR029071">
    <property type="entry name" value="Ubiquitin-like_domsf"/>
</dbReference>
<evidence type="ECO:0000313" key="12">
    <source>
        <dbReference type="Proteomes" id="UP000317257"/>
    </source>
</evidence>
<evidence type="ECO:0000256" key="4">
    <source>
        <dbReference type="ARBA" id="ARBA00022786"/>
    </source>
</evidence>
<keyword evidence="4 7" id="KW-0833">Ubl conjugation pathway</keyword>
<feature type="compositionally biased region" description="Polar residues" evidence="9">
    <location>
        <begin position="333"/>
        <end position="349"/>
    </location>
</feature>
<feature type="region of interest" description="Disordered" evidence="9">
    <location>
        <begin position="429"/>
        <end position="454"/>
    </location>
</feature>
<evidence type="ECO:0000313" key="11">
    <source>
        <dbReference type="EMBL" id="TWU74690.1"/>
    </source>
</evidence>
<evidence type="ECO:0000259" key="10">
    <source>
        <dbReference type="PROSITE" id="PS52048"/>
    </source>
</evidence>
<proteinExistence type="inferred from homology"/>
<evidence type="ECO:0000256" key="5">
    <source>
        <dbReference type="ARBA" id="ARBA00022801"/>
    </source>
</evidence>
<feature type="region of interest" description="Disordered" evidence="9">
    <location>
        <begin position="218"/>
        <end position="247"/>
    </location>
</feature>
<reference evidence="12" key="1">
    <citation type="submission" date="2018-12" db="EMBL/GenBank/DDBJ databases">
        <title>The complete genome of Metarhizium rileyi, a key fungal pathogen of Lepidoptera.</title>
        <authorList>
            <person name="Binneck E."/>
            <person name="Lastra C.C.L."/>
            <person name="Sosa-Gomez D.R."/>
        </authorList>
    </citation>
    <scope>NUCLEOTIDE SEQUENCE [LARGE SCALE GENOMIC DNA]</scope>
    <source>
        <strain evidence="12">Cep018-CH2</strain>
    </source>
</reference>
<feature type="compositionally biased region" description="Low complexity" evidence="9">
    <location>
        <begin position="434"/>
        <end position="450"/>
    </location>
</feature>
<dbReference type="Pfam" id="PF01088">
    <property type="entry name" value="Peptidase_C12"/>
    <property type="match status" value="1"/>
</dbReference>
<feature type="active site" description="Proton donor" evidence="7">
    <location>
        <position position="648"/>
    </location>
</feature>
<dbReference type="Proteomes" id="UP000317257">
    <property type="component" value="Unassembled WGS sequence"/>
</dbReference>
<organism evidence="11 12">
    <name type="scientific">Metarhizium rileyi (strain RCEF 4871)</name>
    <name type="common">Nomuraea rileyi</name>
    <dbReference type="NCBI Taxonomy" id="1649241"/>
    <lineage>
        <taxon>Eukaryota</taxon>
        <taxon>Fungi</taxon>
        <taxon>Dikarya</taxon>
        <taxon>Ascomycota</taxon>
        <taxon>Pezizomycotina</taxon>
        <taxon>Sordariomycetes</taxon>
        <taxon>Hypocreomycetidae</taxon>
        <taxon>Hypocreales</taxon>
        <taxon>Clavicipitaceae</taxon>
        <taxon>Metarhizium</taxon>
    </lineage>
</organism>
<comment type="catalytic activity">
    <reaction evidence="1 7 8">
        <text>Thiol-dependent hydrolysis of ester, thioester, amide, peptide and isopeptide bonds formed by the C-terminal Gly of ubiquitin (a 76-residue protein attached to proteins as an intracellular targeting signal).</text>
        <dbReference type="EC" id="3.4.19.12"/>
    </reaction>
</comment>
<dbReference type="Gene3D" id="3.40.532.10">
    <property type="entry name" value="Peptidase C12, ubiquitin carboxyl-terminal hydrolase"/>
    <property type="match status" value="1"/>
</dbReference>
<dbReference type="EC" id="3.4.19.12" evidence="8"/>
<feature type="domain" description="UCH catalytic" evidence="10">
    <location>
        <begin position="483"/>
        <end position="709"/>
    </location>
</feature>
<keyword evidence="6 7" id="KW-0788">Thiol protease</keyword>
<name>A0A5C6GAW2_METRR</name>
<evidence type="ECO:0000256" key="8">
    <source>
        <dbReference type="RuleBase" id="RU361215"/>
    </source>
</evidence>
<sequence>MSSGSCDSRPVKAADAGASQEFVVNLQVLSPSVGVNRPLLFPDLPAVTTIRQLKDRIRQALPLRPADENQRLIHRGRALLRESDTLLDVFGADALRVPDRQTIHLVVREPNDIHSSSPAPTAHTTPASMAQHGAHIHFGPQPPPAFARRTHSQPAAAGGPNARVPSPSLNQQAHANADPAAVFQQHHQNMSNWLSQVQRDAMTRTILQQHQLGRAHMGMRGIGDSTGAPNHAGANPADPNSGRASRAPTQTMYRETVGPNGHTYHVETIIRSGTPGQQTGLSTADVQNILRGADATQATAAMTSAMQRSASAASLHGRPLNQPGVTTPLLGTRASTAGSGRATPDSSARSGLGPGHFPVSTGMQDNQSRQDTHVYIISSPEGPRGLLVNNATAEMYFTPTWSSQNSMPNFRTPPGFANLAYAATLPQTPHNVYQQHPPQQQQQQGPQGPQQHRRNNAEVVNDQLPAPMAGQGGLHPANPPAAGIPPLLLQAWPHGVFTSLIENLGVKDVQCEELISLDPDDLLVLQPLYGVIFLFRYPTDRPYASPDGPLDGSFDHDAAEHMFFAAQTIQNACATQALLSVLMNKTEDVDVGSQLRDFRDFTMVLPPEFRGEALSNSDLIREVHNSFARSSPFADETQKTGDPEDAFHFIAYTTVNDTLYELDGLQPAPISHGPCTLHEFPNMIVEVLQRRVARYETTEIRFNLLAMCRDLRIRARRFGEHELMAREEMKRRNWQFENALRRHNFVGFAGELLKGVVDYKLHEGGDAAVIKWVDESLQRRMAAERALRGGDEDVDMH</sequence>
<dbReference type="GO" id="GO:0016579">
    <property type="term" value="P:protein deubiquitination"/>
    <property type="evidence" value="ECO:0007669"/>
    <property type="project" value="TreeGrafter"/>
</dbReference>
<feature type="site" description="Transition state stabilizer" evidence="7">
    <location>
        <position position="567"/>
    </location>
</feature>
<dbReference type="GO" id="GO:0005737">
    <property type="term" value="C:cytoplasm"/>
    <property type="evidence" value="ECO:0007669"/>
    <property type="project" value="TreeGrafter"/>
</dbReference>
<feature type="region of interest" description="Disordered" evidence="9">
    <location>
        <begin position="309"/>
        <end position="368"/>
    </location>
</feature>
<dbReference type="SUPFAM" id="SSF54001">
    <property type="entry name" value="Cysteine proteinases"/>
    <property type="match status" value="1"/>
</dbReference>
<keyword evidence="3 7" id="KW-0645">Protease</keyword>
<dbReference type="PANTHER" id="PTHR10589">
    <property type="entry name" value="UBIQUITIN CARBOXYL-TERMINAL HYDROLASE"/>
    <property type="match status" value="1"/>
</dbReference>
<protein>
    <recommendedName>
        <fullName evidence="8">Ubiquitin carboxyl-terminal hydrolase</fullName>
        <ecNumber evidence="8">3.4.19.12</ecNumber>
    </recommendedName>
</protein>
<keyword evidence="5 7" id="KW-0378">Hydrolase</keyword>
<feature type="active site" description="Nucleophile" evidence="7">
    <location>
        <position position="573"/>
    </location>
</feature>
<dbReference type="InterPro" id="IPR038765">
    <property type="entry name" value="Papain-like_cys_pep_sf"/>
</dbReference>
<feature type="site" description="Important for enzyme activity" evidence="7">
    <location>
        <position position="663"/>
    </location>
</feature>
<gene>
    <name evidence="11" type="ORF">ED733_004705</name>
</gene>
<dbReference type="PRINTS" id="PR00707">
    <property type="entry name" value="UBCTHYDRLASE"/>
</dbReference>
<dbReference type="Gene3D" id="1.20.58.860">
    <property type="match status" value="1"/>
</dbReference>
<dbReference type="AlphaFoldDB" id="A0A5C6GAW2"/>
<evidence type="ECO:0000256" key="6">
    <source>
        <dbReference type="ARBA" id="ARBA00022807"/>
    </source>
</evidence>
<evidence type="ECO:0000256" key="7">
    <source>
        <dbReference type="PROSITE-ProRule" id="PRU01393"/>
    </source>
</evidence>